<comment type="caution">
    <text evidence="1">The sequence shown here is derived from an EMBL/GenBank/DDBJ whole genome shotgun (WGS) entry which is preliminary data.</text>
</comment>
<organism evidence="1">
    <name type="scientific">marine sediment metagenome</name>
    <dbReference type="NCBI Taxonomy" id="412755"/>
    <lineage>
        <taxon>unclassified sequences</taxon>
        <taxon>metagenomes</taxon>
        <taxon>ecological metagenomes</taxon>
    </lineage>
</organism>
<gene>
    <name evidence="1" type="ORF">LCGC14_0847660</name>
</gene>
<reference evidence="1" key="1">
    <citation type="journal article" date="2015" name="Nature">
        <title>Complex archaea that bridge the gap between prokaryotes and eukaryotes.</title>
        <authorList>
            <person name="Spang A."/>
            <person name="Saw J.H."/>
            <person name="Jorgensen S.L."/>
            <person name="Zaremba-Niedzwiedzka K."/>
            <person name="Martijn J."/>
            <person name="Lind A.E."/>
            <person name="van Eijk R."/>
            <person name="Schleper C."/>
            <person name="Guy L."/>
            <person name="Ettema T.J."/>
        </authorList>
    </citation>
    <scope>NUCLEOTIDE SEQUENCE</scope>
</reference>
<dbReference type="EMBL" id="LAZR01002511">
    <property type="protein sequence ID" value="KKN29098.1"/>
    <property type="molecule type" value="Genomic_DNA"/>
</dbReference>
<accession>A0A0F9SIC5</accession>
<evidence type="ECO:0000313" key="1">
    <source>
        <dbReference type="EMBL" id="KKN29098.1"/>
    </source>
</evidence>
<sequence length="93" mass="9988">MTTHSEPTRSVIGRSPLEIGGAQAVSKLPHGYEGACRVFLDNPDEHTIAVVPSPAESFRIARYAIGPDGHSTGVCIVPAPHSDITHQTFLDWL</sequence>
<name>A0A0F9SIC5_9ZZZZ</name>
<proteinExistence type="predicted"/>
<protein>
    <submittedName>
        <fullName evidence="1">Uncharacterized protein</fullName>
    </submittedName>
</protein>
<dbReference type="AlphaFoldDB" id="A0A0F9SIC5"/>